<accession>A0A221STR3</accession>
<reference evidence="3 4" key="1">
    <citation type="submission" date="2017-05" db="EMBL/GenBank/DDBJ databases">
        <title>The complete genome sequence of Deinococcus ficus isolated from the rhizosphere of the Ficus religiosa L. in Taiwan.</title>
        <authorList>
            <person name="Wu K.-M."/>
            <person name="Liao T.-L."/>
            <person name="Liu Y.-M."/>
            <person name="Young C.-C."/>
            <person name="Tsai S.-F."/>
        </authorList>
    </citation>
    <scope>NUCLEOTIDE SEQUENCE [LARGE SCALE GENOMIC DNA]</scope>
    <source>
        <strain evidence="3 4">CC-FR2-10</strain>
    </source>
</reference>
<sequence length="280" mass="29726">MSSALKVGLPGAALLACCALLLAFLGQLQPLLSTPVNPETPNLSPGEIRTHLLMLRGLAGFTAAGALFALTAAAWTARPSAPVRAALAGAGWLLRLTTLIVALVLVVPQWQAVTTPGYFDGRARAILGLLLTAVLGLPALLLVWTAVGRFTRWTAEALTWTAGSGSGRLQRLFRQLNSSWHLLTALLLMAGLLLVPMVLIDAPHPKAETVSTALDRTVIAQQKPLLIMVTLSLVASGLSAWFLRRAAADRTAQLDRQHSRMDRVLRRPTPEPAAGTAEVP</sequence>
<evidence type="ECO:0000313" key="4">
    <source>
        <dbReference type="Proteomes" id="UP000259030"/>
    </source>
</evidence>
<evidence type="ECO:0000256" key="2">
    <source>
        <dbReference type="SAM" id="Phobius"/>
    </source>
</evidence>
<keyword evidence="2" id="KW-0472">Membrane</keyword>
<dbReference type="RefSeq" id="WP_027463332.1">
    <property type="nucleotide sequence ID" value="NZ_CP021081.1"/>
</dbReference>
<evidence type="ECO:0000313" key="3">
    <source>
        <dbReference type="EMBL" id="ASN80016.1"/>
    </source>
</evidence>
<feature type="transmembrane region" description="Helical" evidence="2">
    <location>
        <begin position="126"/>
        <end position="147"/>
    </location>
</feature>
<dbReference type="PROSITE" id="PS51257">
    <property type="entry name" value="PROKAR_LIPOPROTEIN"/>
    <property type="match status" value="1"/>
</dbReference>
<feature type="compositionally biased region" description="Basic and acidic residues" evidence="1">
    <location>
        <begin position="254"/>
        <end position="269"/>
    </location>
</feature>
<feature type="region of interest" description="Disordered" evidence="1">
    <location>
        <begin position="254"/>
        <end position="280"/>
    </location>
</feature>
<feature type="transmembrane region" description="Helical" evidence="2">
    <location>
        <begin position="87"/>
        <end position="106"/>
    </location>
</feature>
<dbReference type="KEGG" id="dfc:DFI_02455"/>
<dbReference type="EMBL" id="CP021081">
    <property type="protein sequence ID" value="ASN80016.1"/>
    <property type="molecule type" value="Genomic_DNA"/>
</dbReference>
<feature type="transmembrane region" description="Helical" evidence="2">
    <location>
        <begin position="225"/>
        <end position="243"/>
    </location>
</feature>
<feature type="transmembrane region" description="Helical" evidence="2">
    <location>
        <begin position="57"/>
        <end position="75"/>
    </location>
</feature>
<keyword evidence="2" id="KW-1133">Transmembrane helix</keyword>
<keyword evidence="2" id="KW-0812">Transmembrane</keyword>
<gene>
    <name evidence="3" type="ORF">DFI_02455</name>
</gene>
<dbReference type="Proteomes" id="UP000259030">
    <property type="component" value="Chromosome"/>
</dbReference>
<proteinExistence type="predicted"/>
<feature type="transmembrane region" description="Helical" evidence="2">
    <location>
        <begin position="180"/>
        <end position="200"/>
    </location>
</feature>
<dbReference type="STRING" id="317577.GCA_000419625_00651"/>
<keyword evidence="4" id="KW-1185">Reference proteome</keyword>
<organism evidence="3 4">
    <name type="scientific">Deinococcus ficus</name>
    <dbReference type="NCBI Taxonomy" id="317577"/>
    <lineage>
        <taxon>Bacteria</taxon>
        <taxon>Thermotogati</taxon>
        <taxon>Deinococcota</taxon>
        <taxon>Deinococci</taxon>
        <taxon>Deinococcales</taxon>
        <taxon>Deinococcaceae</taxon>
        <taxon>Deinococcus</taxon>
    </lineage>
</organism>
<dbReference type="AlphaFoldDB" id="A0A221STR3"/>
<evidence type="ECO:0000256" key="1">
    <source>
        <dbReference type="SAM" id="MobiDB-lite"/>
    </source>
</evidence>
<protein>
    <submittedName>
        <fullName evidence="3">Uncharacterized protein</fullName>
    </submittedName>
</protein>
<name>A0A221STR3_9DEIO</name>